<dbReference type="InterPro" id="IPR011009">
    <property type="entry name" value="Kinase-like_dom_sf"/>
</dbReference>
<dbReference type="Gene3D" id="3.90.1200.10">
    <property type="match status" value="1"/>
</dbReference>
<evidence type="ECO:0000313" key="2">
    <source>
        <dbReference type="EMBL" id="CAI5712034.1"/>
    </source>
</evidence>
<gene>
    <name evidence="2" type="ORF">HBR001_LOCUS767</name>
</gene>
<evidence type="ECO:0000259" key="1">
    <source>
        <dbReference type="SMART" id="SM00587"/>
    </source>
</evidence>
<feature type="domain" description="CHK kinase-like" evidence="1">
    <location>
        <begin position="128"/>
        <end position="313"/>
    </location>
</feature>
<dbReference type="PANTHER" id="PTHR23020">
    <property type="entry name" value="UNCHARACTERIZED NUCLEAR HORMONE RECEPTOR-RELATED"/>
    <property type="match status" value="1"/>
</dbReference>
<organism evidence="2 3">
    <name type="scientific">Hyaloperonospora brassicae</name>
    <name type="common">Brassica downy mildew</name>
    <name type="synonym">Peronospora brassicae</name>
    <dbReference type="NCBI Taxonomy" id="162125"/>
    <lineage>
        <taxon>Eukaryota</taxon>
        <taxon>Sar</taxon>
        <taxon>Stramenopiles</taxon>
        <taxon>Oomycota</taxon>
        <taxon>Peronosporomycetes</taxon>
        <taxon>Peronosporales</taxon>
        <taxon>Peronosporaceae</taxon>
        <taxon>Hyaloperonospora</taxon>
    </lineage>
</organism>
<dbReference type="InterPro" id="IPR052961">
    <property type="entry name" value="Oxido-Kinase-like_Enzymes"/>
</dbReference>
<accession>A0AAV0T059</accession>
<comment type="caution">
    <text evidence="2">The sequence shown here is derived from an EMBL/GenBank/DDBJ whole genome shotgun (WGS) entry which is preliminary data.</text>
</comment>
<dbReference type="Proteomes" id="UP001162031">
    <property type="component" value="Unassembled WGS sequence"/>
</dbReference>
<proteinExistence type="predicted"/>
<protein>
    <recommendedName>
        <fullName evidence="1">CHK kinase-like domain-containing protein</fullName>
    </recommendedName>
</protein>
<dbReference type="EMBL" id="CANTFL010000086">
    <property type="protein sequence ID" value="CAI5712034.1"/>
    <property type="molecule type" value="Genomic_DNA"/>
</dbReference>
<keyword evidence="3" id="KW-1185">Reference proteome</keyword>
<dbReference type="InterPro" id="IPR015897">
    <property type="entry name" value="CHK_kinase-like"/>
</dbReference>
<evidence type="ECO:0000313" key="3">
    <source>
        <dbReference type="Proteomes" id="UP001162031"/>
    </source>
</evidence>
<reference evidence="2" key="1">
    <citation type="submission" date="2022-12" db="EMBL/GenBank/DDBJ databases">
        <authorList>
            <person name="Webb A."/>
        </authorList>
    </citation>
    <scope>NUCLEOTIDE SEQUENCE</scope>
    <source>
        <strain evidence="2">Hp1</strain>
    </source>
</reference>
<sequence>MTGPLEIPTRPEQLTTHFLQQILRPSLPTAQVVDFQWSPMNIGVIAEVVTITVACESRDGDSAVKRTTRRFVAKFLRPEFPFESMFVVESTFYAELMLETGHSVEGDSAVVTGFPFAIPRAVFTSNVLIVMECVESVKTYTCVEGSPPQYISRLVVKLAQMHARFWGHDCDGLATPAGIGSQLTGEEKCLRFPGCWKEFVDDIPLESSDRARLTSLCHRLSDKPDVLKVLHDTVEDGPSSLIHGDFHIANVLIPASGSDETTWLLDWATCGKGNPLRDLAFFFIVSVRTDHRREQEGECLKMYHTALTTEAGAERLSLEELRQCYKVCVLNQFLILVVFDKLSKSLAAKATSEKLRVDLDSHFREVNRRACLSVLDNINEKDLERLETCCA</sequence>
<dbReference type="InterPro" id="IPR004119">
    <property type="entry name" value="EcKL"/>
</dbReference>
<dbReference type="PANTHER" id="PTHR23020:SF41">
    <property type="entry name" value="AMINOGLYCOSIDE PHOSPHOTRANSFERASE DOMAIN-CONTAINING PROTEIN"/>
    <property type="match status" value="1"/>
</dbReference>
<dbReference type="SUPFAM" id="SSF56112">
    <property type="entry name" value="Protein kinase-like (PK-like)"/>
    <property type="match status" value="1"/>
</dbReference>
<name>A0AAV0T059_HYABA</name>
<dbReference type="AlphaFoldDB" id="A0AAV0T059"/>
<dbReference type="Pfam" id="PF02958">
    <property type="entry name" value="EcKL"/>
    <property type="match status" value="1"/>
</dbReference>
<dbReference type="SMART" id="SM00587">
    <property type="entry name" value="CHK"/>
    <property type="match status" value="1"/>
</dbReference>